<feature type="region of interest" description="Disordered" evidence="1">
    <location>
        <begin position="47"/>
        <end position="68"/>
    </location>
</feature>
<keyword evidence="4" id="KW-1185">Reference proteome</keyword>
<gene>
    <name evidence="3" type="ORF">E2C01_062717</name>
</gene>
<reference evidence="3 4" key="1">
    <citation type="submission" date="2019-05" db="EMBL/GenBank/DDBJ databases">
        <title>Another draft genome of Portunus trituberculatus and its Hox gene families provides insights of decapod evolution.</title>
        <authorList>
            <person name="Jeong J.-H."/>
            <person name="Song I."/>
            <person name="Kim S."/>
            <person name="Choi T."/>
            <person name="Kim D."/>
            <person name="Ryu S."/>
            <person name="Kim W."/>
        </authorList>
    </citation>
    <scope>NUCLEOTIDE SEQUENCE [LARGE SCALE GENOMIC DNA]</scope>
    <source>
        <tissue evidence="3">Muscle</tissue>
    </source>
</reference>
<protein>
    <submittedName>
        <fullName evidence="3">Uncharacterized protein</fullName>
    </submittedName>
</protein>
<keyword evidence="2" id="KW-0472">Membrane</keyword>
<dbReference type="AlphaFoldDB" id="A0A5B7HIT7"/>
<evidence type="ECO:0000256" key="2">
    <source>
        <dbReference type="SAM" id="Phobius"/>
    </source>
</evidence>
<name>A0A5B7HIT7_PORTR</name>
<feature type="compositionally biased region" description="Low complexity" evidence="1">
    <location>
        <begin position="47"/>
        <end position="58"/>
    </location>
</feature>
<evidence type="ECO:0000313" key="4">
    <source>
        <dbReference type="Proteomes" id="UP000324222"/>
    </source>
</evidence>
<evidence type="ECO:0000313" key="3">
    <source>
        <dbReference type="EMBL" id="MPC68514.1"/>
    </source>
</evidence>
<evidence type="ECO:0000256" key="1">
    <source>
        <dbReference type="SAM" id="MobiDB-lite"/>
    </source>
</evidence>
<feature type="transmembrane region" description="Helical" evidence="2">
    <location>
        <begin position="12"/>
        <end position="38"/>
    </location>
</feature>
<proteinExistence type="predicted"/>
<keyword evidence="2" id="KW-1133">Transmembrane helix</keyword>
<dbReference type="Proteomes" id="UP000324222">
    <property type="component" value="Unassembled WGS sequence"/>
</dbReference>
<keyword evidence="2" id="KW-0812">Transmembrane</keyword>
<organism evidence="3 4">
    <name type="scientific">Portunus trituberculatus</name>
    <name type="common">Swimming crab</name>
    <name type="synonym">Neptunus trituberculatus</name>
    <dbReference type="NCBI Taxonomy" id="210409"/>
    <lineage>
        <taxon>Eukaryota</taxon>
        <taxon>Metazoa</taxon>
        <taxon>Ecdysozoa</taxon>
        <taxon>Arthropoda</taxon>
        <taxon>Crustacea</taxon>
        <taxon>Multicrustacea</taxon>
        <taxon>Malacostraca</taxon>
        <taxon>Eumalacostraca</taxon>
        <taxon>Eucarida</taxon>
        <taxon>Decapoda</taxon>
        <taxon>Pleocyemata</taxon>
        <taxon>Brachyura</taxon>
        <taxon>Eubrachyura</taxon>
        <taxon>Portunoidea</taxon>
        <taxon>Portunidae</taxon>
        <taxon>Portuninae</taxon>
        <taxon>Portunus</taxon>
    </lineage>
</organism>
<comment type="caution">
    <text evidence="3">The sequence shown here is derived from an EMBL/GenBank/DDBJ whole genome shotgun (WGS) entry which is preliminary data.</text>
</comment>
<dbReference type="EMBL" id="VSRR010027969">
    <property type="protein sequence ID" value="MPC68514.1"/>
    <property type="molecule type" value="Genomic_DNA"/>
</dbReference>
<accession>A0A5B7HIT7</accession>
<sequence length="68" mass="6970">MIRILARFGKWQFGYGSAFLVVLKLAKLAFVTVGYAIVGVVAGSVTSSTSAATNSNGGTEEGSPTQGE</sequence>